<evidence type="ECO:0000313" key="2">
    <source>
        <dbReference type="Proteomes" id="UP001058271"/>
    </source>
</evidence>
<gene>
    <name evidence="1" type="ORF">Drose_10065</name>
</gene>
<evidence type="ECO:0000313" key="1">
    <source>
        <dbReference type="EMBL" id="UWZ38544.1"/>
    </source>
</evidence>
<keyword evidence="2" id="KW-1185">Reference proteome</keyword>
<name>A0ABY5Z914_9ACTN</name>
<dbReference type="PANTHER" id="PTHR36529">
    <property type="entry name" value="SLL1095 PROTEIN"/>
    <property type="match status" value="1"/>
</dbReference>
<sequence>MNAQLLLIAKAPVPGRVKTRLCPPCTPEQAAGLAAAALADTVETLDAAPAARRALVLSGQSTVPVGWHHVEQRGDGFAARLANAFADTALPGTASVLVGMDTPQLTADLVAAAADGLDSADAVLGHAEDGGWWGLGLRDPDAARVLRDVPMSTAETGTRTEQALRDLGLTIARLPVLRDVDTWADAEAAAERAPGSRFAAALAGIR</sequence>
<dbReference type="RefSeq" id="WP_260727912.1">
    <property type="nucleotide sequence ID" value="NZ_BAAABS010000033.1"/>
</dbReference>
<dbReference type="InterPro" id="IPR018641">
    <property type="entry name" value="Trfase_1_rSAM/seldom-assoc"/>
</dbReference>
<dbReference type="SUPFAM" id="SSF53448">
    <property type="entry name" value="Nucleotide-diphospho-sugar transferases"/>
    <property type="match status" value="1"/>
</dbReference>
<dbReference type="Pfam" id="PF09837">
    <property type="entry name" value="DUF2064"/>
    <property type="match status" value="1"/>
</dbReference>
<dbReference type="PANTHER" id="PTHR36529:SF1">
    <property type="entry name" value="GLYCOSYLTRANSFERASE"/>
    <property type="match status" value="1"/>
</dbReference>
<organism evidence="1 2">
    <name type="scientific">Dactylosporangium roseum</name>
    <dbReference type="NCBI Taxonomy" id="47989"/>
    <lineage>
        <taxon>Bacteria</taxon>
        <taxon>Bacillati</taxon>
        <taxon>Actinomycetota</taxon>
        <taxon>Actinomycetes</taxon>
        <taxon>Micromonosporales</taxon>
        <taxon>Micromonosporaceae</taxon>
        <taxon>Dactylosporangium</taxon>
    </lineage>
</organism>
<proteinExistence type="predicted"/>
<dbReference type="InterPro" id="IPR029044">
    <property type="entry name" value="Nucleotide-diphossugar_trans"/>
</dbReference>
<dbReference type="Gene3D" id="3.90.550.10">
    <property type="entry name" value="Spore Coat Polysaccharide Biosynthesis Protein SpsA, Chain A"/>
    <property type="match status" value="1"/>
</dbReference>
<reference evidence="1" key="1">
    <citation type="submission" date="2021-04" db="EMBL/GenBank/DDBJ databases">
        <title>Biosynthetic gene clusters of Dactylosporangioum roseum.</title>
        <authorList>
            <person name="Hartkoorn R.C."/>
            <person name="Beaudoing E."/>
            <person name="Hot D."/>
            <person name="Moureu S."/>
        </authorList>
    </citation>
    <scope>NUCLEOTIDE SEQUENCE</scope>
    <source>
        <strain evidence="1">NRRL B-16295</strain>
    </source>
</reference>
<dbReference type="EMBL" id="CP073721">
    <property type="protein sequence ID" value="UWZ38544.1"/>
    <property type="molecule type" value="Genomic_DNA"/>
</dbReference>
<accession>A0ABY5Z914</accession>
<dbReference type="Proteomes" id="UP001058271">
    <property type="component" value="Chromosome"/>
</dbReference>
<protein>
    <submittedName>
        <fullName evidence="1">DUF2064 domain-containing protein</fullName>
    </submittedName>
</protein>